<dbReference type="GO" id="GO:0032259">
    <property type="term" value="P:methylation"/>
    <property type="evidence" value="ECO:0007669"/>
    <property type="project" value="UniProtKB-KW"/>
</dbReference>
<evidence type="ECO:0000313" key="2">
    <source>
        <dbReference type="Proteomes" id="UP000199149"/>
    </source>
</evidence>
<keyword evidence="1" id="KW-0808">Transferase</keyword>
<sequence length="297" mass="34315">MENVPRETLLENPSIEGFSGIKKLELKDYFLTGEKFELYEDSKTKVLYTLPQPIQNLGKYYESKNYISHTDGKKSLFERFYQIAKHINLNEKLKLMNKIASGKTILDYGCGVGDYLEFMQKNGYNVLGMEPNESARKIAQSKIGEQKVVSTELNEINQKFDVITLWHVLEHIPNLNEIIEQLKNHLTENGTLVIAVPNHKSYDAEYYGQYWAAYDVPRHLWHFSADSMHKLFNNFGMKIETINPMKLDSFYVSLLSEKYKGNKLGFLNAIRVGIQSNVKAKKTGEYSSLIYTIKVKK</sequence>
<dbReference type="AlphaFoldDB" id="A0A1I4YJ60"/>
<dbReference type="Gene3D" id="3.40.50.150">
    <property type="entry name" value="Vaccinia Virus protein VP39"/>
    <property type="match status" value="1"/>
</dbReference>
<dbReference type="Proteomes" id="UP000199149">
    <property type="component" value="Unassembled WGS sequence"/>
</dbReference>
<gene>
    <name evidence="1" type="ORF">SAMN05421738_11159</name>
</gene>
<dbReference type="STRING" id="684065.SAMN05421738_11159"/>
<dbReference type="SUPFAM" id="SSF53335">
    <property type="entry name" value="S-adenosyl-L-methionine-dependent methyltransferases"/>
    <property type="match status" value="1"/>
</dbReference>
<organism evidence="1 2">
    <name type="scientific">Algoriella xinjiangensis</name>
    <dbReference type="NCBI Taxonomy" id="684065"/>
    <lineage>
        <taxon>Bacteria</taxon>
        <taxon>Pseudomonadati</taxon>
        <taxon>Bacteroidota</taxon>
        <taxon>Flavobacteriia</taxon>
        <taxon>Flavobacteriales</taxon>
        <taxon>Weeksellaceae</taxon>
        <taxon>Algoriella</taxon>
    </lineage>
</organism>
<dbReference type="PANTHER" id="PTHR43861">
    <property type="entry name" value="TRANS-ACONITATE 2-METHYLTRANSFERASE-RELATED"/>
    <property type="match status" value="1"/>
</dbReference>
<reference evidence="2" key="1">
    <citation type="submission" date="2016-10" db="EMBL/GenBank/DDBJ databases">
        <authorList>
            <person name="Varghese N."/>
            <person name="Submissions S."/>
        </authorList>
    </citation>
    <scope>NUCLEOTIDE SEQUENCE [LARGE SCALE GENOMIC DNA]</scope>
    <source>
        <strain evidence="2">XJ109</strain>
    </source>
</reference>
<evidence type="ECO:0000313" key="1">
    <source>
        <dbReference type="EMBL" id="SFN37609.1"/>
    </source>
</evidence>
<dbReference type="Pfam" id="PF13489">
    <property type="entry name" value="Methyltransf_23"/>
    <property type="match status" value="1"/>
</dbReference>
<dbReference type="OrthoDB" id="2370471at2"/>
<proteinExistence type="predicted"/>
<accession>A0A1I4YJ60</accession>
<keyword evidence="2" id="KW-1185">Reference proteome</keyword>
<protein>
    <submittedName>
        <fullName evidence="1">Methyltransferase domain-containing protein</fullName>
    </submittedName>
</protein>
<dbReference type="GO" id="GO:0008168">
    <property type="term" value="F:methyltransferase activity"/>
    <property type="evidence" value="ECO:0007669"/>
    <property type="project" value="UniProtKB-KW"/>
</dbReference>
<name>A0A1I4YJ60_9FLAO</name>
<dbReference type="EMBL" id="FOUZ01000011">
    <property type="protein sequence ID" value="SFN37609.1"/>
    <property type="molecule type" value="Genomic_DNA"/>
</dbReference>
<dbReference type="CDD" id="cd02440">
    <property type="entry name" value="AdoMet_MTases"/>
    <property type="match status" value="1"/>
</dbReference>
<dbReference type="RefSeq" id="WP_092908783.1">
    <property type="nucleotide sequence ID" value="NZ_FOUZ01000011.1"/>
</dbReference>
<dbReference type="PANTHER" id="PTHR43861:SF6">
    <property type="entry name" value="METHYLTRANSFERASE TYPE 11"/>
    <property type="match status" value="1"/>
</dbReference>
<dbReference type="InterPro" id="IPR029063">
    <property type="entry name" value="SAM-dependent_MTases_sf"/>
</dbReference>
<keyword evidence="1" id="KW-0489">Methyltransferase</keyword>